<dbReference type="GO" id="GO:0009277">
    <property type="term" value="C:fungal-type cell wall"/>
    <property type="evidence" value="ECO:0007669"/>
    <property type="project" value="TreeGrafter"/>
</dbReference>
<evidence type="ECO:0000313" key="25">
    <source>
        <dbReference type="EMBL" id="RPA80871.1"/>
    </source>
</evidence>
<dbReference type="Gene3D" id="3.20.20.80">
    <property type="entry name" value="Glycosidases"/>
    <property type="match status" value="1"/>
</dbReference>
<comment type="catalytic activity">
    <reaction evidence="1">
        <text>Hydrolysis of (1-&gt;3)-beta-D-glucosidic linkages in (1-&gt;3)-beta-D-glucans.</text>
        <dbReference type="EC" id="3.2.1.39"/>
    </reaction>
</comment>
<dbReference type="InterPro" id="IPR017853">
    <property type="entry name" value="GH"/>
</dbReference>
<keyword evidence="9" id="KW-0964">Secreted</keyword>
<dbReference type="InterPro" id="IPR000490">
    <property type="entry name" value="Glyco_hydro_17"/>
</dbReference>
<dbReference type="EC" id="3.2.1.39" evidence="5"/>
<feature type="signal peptide" evidence="24">
    <location>
        <begin position="1"/>
        <end position="18"/>
    </location>
</feature>
<evidence type="ECO:0000313" key="26">
    <source>
        <dbReference type="Proteomes" id="UP000275078"/>
    </source>
</evidence>
<sequence length="311" mass="33411">MVLFSFLPLLALAGSALAQVSASAAPAPVTNGFTSGFNLASVLPDGQCRTVDQWADEFRRVQSFSTPTNNFNNVKLFTASYCDQALNAAQAALQTGVKVWQGIWAGGGAYQNDLDALARAIEQYGTEWLAGINVGSEELYRGDMSAEELAGMITNAKKVLQQDLGATNVPIGTADTWTAFVRPENQPAIQASDIIMVNAFPYWQSASIQDALPLLQEAIQETVNVIGGKPFILGETGWPSAGTHVEFSSSVASVQNAADFWRAAACYLTRSQIPFYWFEAFDEPNKAGPDDPESNFGVATVDGKLKFSLQC</sequence>
<dbReference type="AlphaFoldDB" id="A0A3N4I9K3"/>
<keyword evidence="16" id="KW-0449">Lipoprotein</keyword>
<dbReference type="GO" id="GO:0042973">
    <property type="term" value="F:glucan endo-1,3-beta-D-glucosidase activity"/>
    <property type="evidence" value="ECO:0007669"/>
    <property type="project" value="UniProtKB-EC"/>
</dbReference>
<proteinExistence type="inferred from homology"/>
<dbReference type="GO" id="GO:0000272">
    <property type="term" value="P:polysaccharide catabolic process"/>
    <property type="evidence" value="ECO:0007669"/>
    <property type="project" value="UniProtKB-KW"/>
</dbReference>
<keyword evidence="13" id="KW-0472">Membrane</keyword>
<keyword evidence="18" id="KW-0624">Polysaccharide degradation</keyword>
<evidence type="ECO:0000256" key="11">
    <source>
        <dbReference type="ARBA" id="ARBA00022729"/>
    </source>
</evidence>
<protein>
    <recommendedName>
        <fullName evidence="6">Probable glucan endo-1,3-beta-glucosidase eglC</fullName>
        <ecNumber evidence="5">3.2.1.39</ecNumber>
    </recommendedName>
    <alternativeName>
        <fullName evidence="20">Endo-1,3-beta-glucanase eglC</fullName>
    </alternativeName>
    <alternativeName>
        <fullName evidence="21">Laminarinase eglC</fullName>
    </alternativeName>
</protein>
<dbReference type="GO" id="GO:0005576">
    <property type="term" value="C:extracellular region"/>
    <property type="evidence" value="ECO:0007669"/>
    <property type="project" value="TreeGrafter"/>
</dbReference>
<evidence type="ECO:0000256" key="8">
    <source>
        <dbReference type="ARBA" id="ARBA00022512"/>
    </source>
</evidence>
<keyword evidence="12 23" id="KW-0378">Hydrolase</keyword>
<dbReference type="Proteomes" id="UP000275078">
    <property type="component" value="Unassembled WGS sequence"/>
</dbReference>
<evidence type="ECO:0000256" key="9">
    <source>
        <dbReference type="ARBA" id="ARBA00022525"/>
    </source>
</evidence>
<dbReference type="GO" id="GO:0005886">
    <property type="term" value="C:plasma membrane"/>
    <property type="evidence" value="ECO:0007669"/>
    <property type="project" value="UniProtKB-SubCell"/>
</dbReference>
<evidence type="ECO:0000256" key="12">
    <source>
        <dbReference type="ARBA" id="ARBA00022801"/>
    </source>
</evidence>
<evidence type="ECO:0000256" key="13">
    <source>
        <dbReference type="ARBA" id="ARBA00023136"/>
    </source>
</evidence>
<evidence type="ECO:0000256" key="16">
    <source>
        <dbReference type="ARBA" id="ARBA00023288"/>
    </source>
</evidence>
<comment type="function">
    <text evidence="19">Glucanases play a role in cell expansion during growth, in cell-cell fusion during mating, and in spore release during sporulation. This enzyme may be involved in beta-glucan degradation and also function biosynthetically as a transglycosylase.</text>
</comment>
<dbReference type="PANTHER" id="PTHR16631">
    <property type="entry name" value="GLUCAN 1,3-BETA-GLUCOSIDASE"/>
    <property type="match status" value="1"/>
</dbReference>
<evidence type="ECO:0000256" key="22">
    <source>
        <dbReference type="RuleBase" id="RU004335"/>
    </source>
</evidence>
<reference evidence="25 26" key="1">
    <citation type="journal article" date="2018" name="Nat. Ecol. Evol.">
        <title>Pezizomycetes genomes reveal the molecular basis of ectomycorrhizal truffle lifestyle.</title>
        <authorList>
            <person name="Murat C."/>
            <person name="Payen T."/>
            <person name="Noel B."/>
            <person name="Kuo A."/>
            <person name="Morin E."/>
            <person name="Chen J."/>
            <person name="Kohler A."/>
            <person name="Krizsan K."/>
            <person name="Balestrini R."/>
            <person name="Da Silva C."/>
            <person name="Montanini B."/>
            <person name="Hainaut M."/>
            <person name="Levati E."/>
            <person name="Barry K.W."/>
            <person name="Belfiori B."/>
            <person name="Cichocki N."/>
            <person name="Clum A."/>
            <person name="Dockter R.B."/>
            <person name="Fauchery L."/>
            <person name="Guy J."/>
            <person name="Iotti M."/>
            <person name="Le Tacon F."/>
            <person name="Lindquist E.A."/>
            <person name="Lipzen A."/>
            <person name="Malagnac F."/>
            <person name="Mello A."/>
            <person name="Molinier V."/>
            <person name="Miyauchi S."/>
            <person name="Poulain J."/>
            <person name="Riccioni C."/>
            <person name="Rubini A."/>
            <person name="Sitrit Y."/>
            <person name="Splivallo R."/>
            <person name="Traeger S."/>
            <person name="Wang M."/>
            <person name="Zifcakova L."/>
            <person name="Wipf D."/>
            <person name="Zambonelli A."/>
            <person name="Paolocci F."/>
            <person name="Nowrousian M."/>
            <person name="Ottonello S."/>
            <person name="Baldrian P."/>
            <person name="Spatafora J.W."/>
            <person name="Henrissat B."/>
            <person name="Nagy L.G."/>
            <person name="Aury J.M."/>
            <person name="Wincker P."/>
            <person name="Grigoriev I.V."/>
            <person name="Bonfante P."/>
            <person name="Martin F.M."/>
        </authorList>
    </citation>
    <scope>NUCLEOTIDE SEQUENCE [LARGE SCALE GENOMIC DNA]</scope>
    <source>
        <strain evidence="25 26">RN42</strain>
    </source>
</reference>
<evidence type="ECO:0000256" key="14">
    <source>
        <dbReference type="ARBA" id="ARBA00023180"/>
    </source>
</evidence>
<keyword evidence="14" id="KW-0325">Glycoprotein</keyword>
<keyword evidence="17" id="KW-0961">Cell wall biogenesis/degradation</keyword>
<evidence type="ECO:0000256" key="17">
    <source>
        <dbReference type="ARBA" id="ARBA00023316"/>
    </source>
</evidence>
<organism evidence="25 26">
    <name type="scientific">Ascobolus immersus RN42</name>
    <dbReference type="NCBI Taxonomy" id="1160509"/>
    <lineage>
        <taxon>Eukaryota</taxon>
        <taxon>Fungi</taxon>
        <taxon>Dikarya</taxon>
        <taxon>Ascomycota</taxon>
        <taxon>Pezizomycotina</taxon>
        <taxon>Pezizomycetes</taxon>
        <taxon>Pezizales</taxon>
        <taxon>Ascobolaceae</taxon>
        <taxon>Ascobolus</taxon>
    </lineage>
</organism>
<gene>
    <name evidence="25" type="ORF">BJ508DRAFT_307070</name>
</gene>
<evidence type="ECO:0000256" key="19">
    <source>
        <dbReference type="ARBA" id="ARBA00025152"/>
    </source>
</evidence>
<evidence type="ECO:0000256" key="3">
    <source>
        <dbReference type="ARBA" id="ARBA00004609"/>
    </source>
</evidence>
<evidence type="ECO:0000256" key="21">
    <source>
        <dbReference type="ARBA" id="ARBA00032906"/>
    </source>
</evidence>
<evidence type="ECO:0000256" key="23">
    <source>
        <dbReference type="RuleBase" id="RU004336"/>
    </source>
</evidence>
<dbReference type="GO" id="GO:0071555">
    <property type="term" value="P:cell wall organization"/>
    <property type="evidence" value="ECO:0007669"/>
    <property type="project" value="UniProtKB-KW"/>
</dbReference>
<keyword evidence="26" id="KW-1185">Reference proteome</keyword>
<dbReference type="PROSITE" id="PS00587">
    <property type="entry name" value="GLYCOSYL_HYDROL_F17"/>
    <property type="match status" value="1"/>
</dbReference>
<keyword evidence="7" id="KW-1003">Cell membrane</keyword>
<comment type="similarity">
    <text evidence="4 22">Belongs to the glycosyl hydrolase 17 family.</text>
</comment>
<keyword evidence="11 24" id="KW-0732">Signal</keyword>
<evidence type="ECO:0000256" key="4">
    <source>
        <dbReference type="ARBA" id="ARBA00008773"/>
    </source>
</evidence>
<evidence type="ECO:0000256" key="15">
    <source>
        <dbReference type="ARBA" id="ARBA00023277"/>
    </source>
</evidence>
<feature type="chain" id="PRO_5018153609" description="Probable glucan endo-1,3-beta-glucosidase eglC" evidence="24">
    <location>
        <begin position="19"/>
        <end position="311"/>
    </location>
</feature>
<evidence type="ECO:0000256" key="5">
    <source>
        <dbReference type="ARBA" id="ARBA00012780"/>
    </source>
</evidence>
<evidence type="ECO:0000256" key="7">
    <source>
        <dbReference type="ARBA" id="ARBA00022475"/>
    </source>
</evidence>
<dbReference type="GO" id="GO:0098552">
    <property type="term" value="C:side of membrane"/>
    <property type="evidence" value="ECO:0007669"/>
    <property type="project" value="UniProtKB-KW"/>
</dbReference>
<dbReference type="EMBL" id="ML119684">
    <property type="protein sequence ID" value="RPA80871.1"/>
    <property type="molecule type" value="Genomic_DNA"/>
</dbReference>
<dbReference type="PANTHER" id="PTHR16631:SF13">
    <property type="entry name" value="GLUCAN ENDO-1,3-BETA-GLUCOSIDASE EGLC-RELATED"/>
    <property type="match status" value="1"/>
</dbReference>
<keyword evidence="15" id="KW-0119">Carbohydrate metabolism</keyword>
<dbReference type="SUPFAM" id="SSF51445">
    <property type="entry name" value="(Trans)glycosidases"/>
    <property type="match status" value="1"/>
</dbReference>
<keyword evidence="23" id="KW-0326">Glycosidase</keyword>
<dbReference type="InterPro" id="IPR050732">
    <property type="entry name" value="Beta-glucan_modifiers"/>
</dbReference>
<evidence type="ECO:0000256" key="20">
    <source>
        <dbReference type="ARBA" id="ARBA00032134"/>
    </source>
</evidence>
<keyword evidence="8" id="KW-0134">Cell wall</keyword>
<evidence type="ECO:0000256" key="24">
    <source>
        <dbReference type="SAM" id="SignalP"/>
    </source>
</evidence>
<evidence type="ECO:0000256" key="10">
    <source>
        <dbReference type="ARBA" id="ARBA00022622"/>
    </source>
</evidence>
<evidence type="ECO:0000256" key="6">
    <source>
        <dbReference type="ARBA" id="ARBA00019762"/>
    </source>
</evidence>
<dbReference type="STRING" id="1160509.A0A3N4I9K3"/>
<evidence type="ECO:0000256" key="18">
    <source>
        <dbReference type="ARBA" id="ARBA00023326"/>
    </source>
</evidence>
<evidence type="ECO:0000256" key="2">
    <source>
        <dbReference type="ARBA" id="ARBA00004191"/>
    </source>
</evidence>
<accession>A0A3N4I9K3</accession>
<dbReference type="Pfam" id="PF00332">
    <property type="entry name" value="Glyco_hydro_17"/>
    <property type="match status" value="1"/>
</dbReference>
<comment type="subcellular location">
    <subcellularLocation>
        <location evidence="3">Cell membrane</location>
        <topology evidence="3">Lipid-anchor</topology>
        <topology evidence="3">GPI-anchor</topology>
    </subcellularLocation>
    <subcellularLocation>
        <location evidence="2">Secreted</location>
        <location evidence="2">Cell wall</location>
    </subcellularLocation>
</comment>
<name>A0A3N4I9K3_ASCIM</name>
<evidence type="ECO:0000256" key="1">
    <source>
        <dbReference type="ARBA" id="ARBA00000382"/>
    </source>
</evidence>
<dbReference type="OrthoDB" id="77201at2759"/>
<dbReference type="GO" id="GO:0009986">
    <property type="term" value="C:cell surface"/>
    <property type="evidence" value="ECO:0007669"/>
    <property type="project" value="TreeGrafter"/>
</dbReference>
<keyword evidence="10" id="KW-0336">GPI-anchor</keyword>